<protein>
    <recommendedName>
        <fullName evidence="3">Acyl-CoA dehydrogenase NM domain-like protein</fullName>
    </recommendedName>
</protein>
<evidence type="ECO:0008006" key="3">
    <source>
        <dbReference type="Google" id="ProtNLM"/>
    </source>
</evidence>
<reference evidence="1 2" key="1">
    <citation type="submission" date="2019-02" db="EMBL/GenBank/DDBJ databases">
        <title>Genome sequencing of the rare red list fungi Hericium alpestre (H. flagellum).</title>
        <authorList>
            <person name="Buettner E."/>
            <person name="Kellner H."/>
        </authorList>
    </citation>
    <scope>NUCLEOTIDE SEQUENCE [LARGE SCALE GENOMIC DNA]</scope>
    <source>
        <strain evidence="1 2">DSM 108284</strain>
    </source>
</reference>
<keyword evidence="2" id="KW-1185">Reference proteome</keyword>
<dbReference type="AlphaFoldDB" id="A0A4Y9ZX31"/>
<dbReference type="InterPro" id="IPR009100">
    <property type="entry name" value="AcylCoA_DH/oxidase_NM_dom_sf"/>
</dbReference>
<dbReference type="Proteomes" id="UP000298061">
    <property type="component" value="Unassembled WGS sequence"/>
</dbReference>
<dbReference type="SUPFAM" id="SSF56645">
    <property type="entry name" value="Acyl-CoA dehydrogenase NM domain-like"/>
    <property type="match status" value="1"/>
</dbReference>
<dbReference type="GO" id="GO:0005504">
    <property type="term" value="F:fatty acid binding"/>
    <property type="evidence" value="ECO:0007669"/>
    <property type="project" value="TreeGrafter"/>
</dbReference>
<dbReference type="InterPro" id="IPR012258">
    <property type="entry name" value="Acyl-CoA_oxidase"/>
</dbReference>
<dbReference type="InterPro" id="IPR036250">
    <property type="entry name" value="AcylCo_DH-like_C"/>
</dbReference>
<evidence type="ECO:0000313" key="1">
    <source>
        <dbReference type="EMBL" id="TFY78617.1"/>
    </source>
</evidence>
<dbReference type="PANTHER" id="PTHR10909:SF382">
    <property type="entry name" value="ACYL-COENZYME A OXIDASE"/>
    <property type="match status" value="1"/>
</dbReference>
<dbReference type="Gene3D" id="2.40.110.10">
    <property type="entry name" value="Butyryl-CoA Dehydrogenase, subunit A, domain 2"/>
    <property type="match status" value="1"/>
</dbReference>
<accession>A0A4Y9ZX31</accession>
<dbReference type="OrthoDB" id="538336at2759"/>
<name>A0A4Y9ZX31_9AGAM</name>
<evidence type="ECO:0000313" key="2">
    <source>
        <dbReference type="Proteomes" id="UP000298061"/>
    </source>
</evidence>
<dbReference type="GO" id="GO:0071949">
    <property type="term" value="F:FAD binding"/>
    <property type="evidence" value="ECO:0007669"/>
    <property type="project" value="InterPro"/>
</dbReference>
<sequence>MQSTGPVNTLIPCRIADRPRDANSCSDEPSRRAVHPALDVNIVSSRRPQVYIGLTVEDVDTLTQKFWDLHIDPIAHLDGAVGTLVTIQVNLVAGTLARYAHDRPSLLPLIKKLLSYDIMGQFCLTEVNHGLDAANIETTATLLPDGGFALHTPHLGASKYMPPTNPHGIPCVAIVFAKLIVVGMNHGLGMCSTPSLSSVLIRVASLLPAREGSTPLNHCLTSFNHVYLPADALVGELESDTSRFGFLNSIWRVAVGTLALSGMTVPSLEISSYIAARYSQRRTVAGGVPIISFRTQHAPILSALAQGFVVREFWKMCARVFSEAELDPRLLHAYATIFKVTTTQLVQAANLALSERCGAQGLFAHNQITLEHVRFISLAFSFVLSPDMDMHQSYQANVRGITIAEGDTLVISIRLASELLLKRYGLPASTNPSSLLARHEQGLLAEHKALLAQHGGAHRSAAFTNLFLPNCEKIVSAIGHRMAYDAAVAAGLDSRVLDIFVASIVKLDAAWYSECAEVSRAAQAAADNVAVSAALPCLDEWLAAIHIEPYIKAPIVSGERWRAFVGGLEIFQGSEAEEPLRSRL</sequence>
<gene>
    <name evidence="1" type="ORF">EWM64_g5393</name>
</gene>
<dbReference type="GO" id="GO:0055088">
    <property type="term" value="P:lipid homeostasis"/>
    <property type="evidence" value="ECO:0007669"/>
    <property type="project" value="TreeGrafter"/>
</dbReference>
<dbReference type="EMBL" id="SFCI01000645">
    <property type="protein sequence ID" value="TFY78617.1"/>
    <property type="molecule type" value="Genomic_DNA"/>
</dbReference>
<dbReference type="GO" id="GO:0003997">
    <property type="term" value="F:acyl-CoA oxidase activity"/>
    <property type="evidence" value="ECO:0007669"/>
    <property type="project" value="InterPro"/>
</dbReference>
<dbReference type="GO" id="GO:0033540">
    <property type="term" value="P:fatty acid beta-oxidation using acyl-CoA oxidase"/>
    <property type="evidence" value="ECO:0007669"/>
    <property type="project" value="TreeGrafter"/>
</dbReference>
<dbReference type="STRING" id="135208.A0A4Y9ZX31"/>
<comment type="caution">
    <text evidence="1">The sequence shown here is derived from an EMBL/GenBank/DDBJ whole genome shotgun (WGS) entry which is preliminary data.</text>
</comment>
<dbReference type="GO" id="GO:0005777">
    <property type="term" value="C:peroxisome"/>
    <property type="evidence" value="ECO:0007669"/>
    <property type="project" value="InterPro"/>
</dbReference>
<dbReference type="Gene3D" id="1.20.140.10">
    <property type="entry name" value="Butyryl-CoA Dehydrogenase, subunit A, domain 3"/>
    <property type="match status" value="1"/>
</dbReference>
<dbReference type="SUPFAM" id="SSF47203">
    <property type="entry name" value="Acyl-CoA dehydrogenase C-terminal domain-like"/>
    <property type="match status" value="1"/>
</dbReference>
<proteinExistence type="predicted"/>
<dbReference type="PANTHER" id="PTHR10909">
    <property type="entry name" value="ELECTRON TRANSPORT OXIDOREDUCTASE"/>
    <property type="match status" value="1"/>
</dbReference>
<dbReference type="InterPro" id="IPR046373">
    <property type="entry name" value="Acyl-CoA_Oxase/DH_mid-dom_sf"/>
</dbReference>
<organism evidence="1 2">
    <name type="scientific">Hericium alpestre</name>
    <dbReference type="NCBI Taxonomy" id="135208"/>
    <lineage>
        <taxon>Eukaryota</taxon>
        <taxon>Fungi</taxon>
        <taxon>Dikarya</taxon>
        <taxon>Basidiomycota</taxon>
        <taxon>Agaricomycotina</taxon>
        <taxon>Agaricomycetes</taxon>
        <taxon>Russulales</taxon>
        <taxon>Hericiaceae</taxon>
        <taxon>Hericium</taxon>
    </lineage>
</organism>